<keyword evidence="2" id="KW-1185">Reference proteome</keyword>
<sequence length="77" mass="8938">MPETEWFPGNSLPDRQGYFEVEFATGETEITRYGMLGWEPEEERGHILRWRGLDPNIEQAEIDREAALRNNSDNVIG</sequence>
<dbReference type="RefSeq" id="WP_056569720.1">
    <property type="nucleotide sequence ID" value="NZ_CP023270.1"/>
</dbReference>
<reference evidence="1 2" key="1">
    <citation type="submission" date="2017-09" db="EMBL/GenBank/DDBJ databases">
        <title>Genomic, metabolic, and phenotypic characteristics of bacterial isolates from the natural microbiome of the model nematode Caenorhabditis elegans.</title>
        <authorList>
            <person name="Zimmermann J."/>
            <person name="Obeng N."/>
            <person name="Yang W."/>
            <person name="Obeng O."/>
            <person name="Kissoyan K."/>
            <person name="Pees B."/>
            <person name="Dirksen P."/>
            <person name="Hoppner M."/>
            <person name="Franke A."/>
            <person name="Rosenstiel P."/>
            <person name="Leippe M."/>
            <person name="Dierking K."/>
            <person name="Kaleta C."/>
            <person name="Schulenburg H."/>
        </authorList>
    </citation>
    <scope>NUCLEOTIDE SEQUENCE [LARGE SCALE GENOMIC DNA]</scope>
    <source>
        <strain evidence="1 2">MYb73</strain>
    </source>
</reference>
<name>A0A2S0I5P3_9BURK</name>
<dbReference type="EMBL" id="CP023270">
    <property type="protein sequence ID" value="AVJ27366.1"/>
    <property type="molecule type" value="Genomic_DNA"/>
</dbReference>
<accession>A0A2S0I5P3</accession>
<dbReference type="AlphaFoldDB" id="A0A2S0I5P3"/>
<gene>
    <name evidence="1" type="ORF">CLM73_09730</name>
</gene>
<evidence type="ECO:0000313" key="2">
    <source>
        <dbReference type="Proteomes" id="UP000239477"/>
    </source>
</evidence>
<dbReference type="OrthoDB" id="8657768at2"/>
<proteinExistence type="predicted"/>
<dbReference type="Proteomes" id="UP000239477">
    <property type="component" value="Chromosome"/>
</dbReference>
<evidence type="ECO:0000313" key="1">
    <source>
        <dbReference type="EMBL" id="AVJ27366.1"/>
    </source>
</evidence>
<organism evidence="1 2">
    <name type="scientific">Achromobacter spanius</name>
    <dbReference type="NCBI Taxonomy" id="217203"/>
    <lineage>
        <taxon>Bacteria</taxon>
        <taxon>Pseudomonadati</taxon>
        <taxon>Pseudomonadota</taxon>
        <taxon>Betaproteobacteria</taxon>
        <taxon>Burkholderiales</taxon>
        <taxon>Alcaligenaceae</taxon>
        <taxon>Achromobacter</taxon>
    </lineage>
</organism>
<protein>
    <submittedName>
        <fullName evidence="1">Uncharacterized protein</fullName>
    </submittedName>
</protein>